<gene>
    <name evidence="7" type="ORF">EVA_15130</name>
</gene>
<dbReference type="PRINTS" id="PR00176">
    <property type="entry name" value="NANEUSMPORT"/>
</dbReference>
<protein>
    <submittedName>
        <fullName evidence="7">Sodium-dependent transporter</fullName>
    </submittedName>
</protein>
<dbReference type="InterPro" id="IPR047218">
    <property type="entry name" value="YocR/YhdH-like"/>
</dbReference>
<feature type="transmembrane region" description="Helical" evidence="6">
    <location>
        <begin position="145"/>
        <end position="163"/>
    </location>
</feature>
<organism evidence="7">
    <name type="scientific">gut metagenome</name>
    <dbReference type="NCBI Taxonomy" id="749906"/>
    <lineage>
        <taxon>unclassified sequences</taxon>
        <taxon>metagenomes</taxon>
        <taxon>organismal metagenomes</taxon>
    </lineage>
</organism>
<dbReference type="Pfam" id="PF00209">
    <property type="entry name" value="SNF"/>
    <property type="match status" value="2"/>
</dbReference>
<keyword evidence="3 6" id="KW-0812">Transmembrane</keyword>
<dbReference type="AlphaFoldDB" id="J9CA20"/>
<feature type="transmembrane region" description="Helical" evidence="6">
    <location>
        <begin position="342"/>
        <end position="368"/>
    </location>
</feature>
<name>J9CA20_9ZZZZ</name>
<dbReference type="GO" id="GO:0016020">
    <property type="term" value="C:membrane"/>
    <property type="evidence" value="ECO:0007669"/>
    <property type="project" value="UniProtKB-SubCell"/>
</dbReference>
<reference evidence="7" key="1">
    <citation type="journal article" date="2012" name="PLoS ONE">
        <title>Gene sets for utilization of primary and secondary nutrition supplies in the distal gut of endangered iberian lynx.</title>
        <authorList>
            <person name="Alcaide M."/>
            <person name="Messina E."/>
            <person name="Richter M."/>
            <person name="Bargiela R."/>
            <person name="Peplies J."/>
            <person name="Huws S.A."/>
            <person name="Newbold C.J."/>
            <person name="Golyshin P.N."/>
            <person name="Simon M.A."/>
            <person name="Lopez G."/>
            <person name="Yakimov M.M."/>
            <person name="Ferrer M."/>
        </authorList>
    </citation>
    <scope>NUCLEOTIDE SEQUENCE</scope>
</reference>
<dbReference type="PROSITE" id="PS00610">
    <property type="entry name" value="NA_NEUROTRAN_SYMP_1"/>
    <property type="match status" value="1"/>
</dbReference>
<dbReference type="PANTHER" id="PTHR42948">
    <property type="entry name" value="TRANSPORTER"/>
    <property type="match status" value="1"/>
</dbReference>
<comment type="caution">
    <text evidence="7">The sequence shown here is derived from an EMBL/GenBank/DDBJ whole genome shotgun (WGS) entry which is preliminary data.</text>
</comment>
<dbReference type="PANTHER" id="PTHR42948:SF1">
    <property type="entry name" value="TRANSPORTER"/>
    <property type="match status" value="1"/>
</dbReference>
<dbReference type="EMBL" id="AMCI01005116">
    <property type="protein sequence ID" value="EJW96765.1"/>
    <property type="molecule type" value="Genomic_DNA"/>
</dbReference>
<dbReference type="InterPro" id="IPR037272">
    <property type="entry name" value="SNS_sf"/>
</dbReference>
<proteinExistence type="predicted"/>
<feature type="transmembrane region" description="Helical" evidence="6">
    <location>
        <begin position="380"/>
        <end position="400"/>
    </location>
</feature>
<evidence type="ECO:0000256" key="5">
    <source>
        <dbReference type="ARBA" id="ARBA00023136"/>
    </source>
</evidence>
<dbReference type="NCBIfam" id="NF037979">
    <property type="entry name" value="Na_transp"/>
    <property type="match status" value="1"/>
</dbReference>
<comment type="subcellular location">
    <subcellularLocation>
        <location evidence="1">Membrane</location>
        <topology evidence="1">Multi-pass membrane protein</topology>
    </subcellularLocation>
</comment>
<keyword evidence="4 6" id="KW-1133">Transmembrane helix</keyword>
<evidence type="ECO:0000313" key="7">
    <source>
        <dbReference type="EMBL" id="EJW96765.1"/>
    </source>
</evidence>
<accession>J9CA20</accession>
<dbReference type="SUPFAM" id="SSF161070">
    <property type="entry name" value="SNF-like"/>
    <property type="match status" value="1"/>
</dbReference>
<feature type="transmembrane region" description="Helical" evidence="6">
    <location>
        <begin position="215"/>
        <end position="237"/>
    </location>
</feature>
<keyword evidence="5 6" id="KW-0472">Membrane</keyword>
<feature type="transmembrane region" description="Helical" evidence="6">
    <location>
        <begin position="297"/>
        <end position="330"/>
    </location>
</feature>
<feature type="transmembrane region" description="Helical" evidence="6">
    <location>
        <begin position="421"/>
        <end position="447"/>
    </location>
</feature>
<evidence type="ECO:0000256" key="3">
    <source>
        <dbReference type="ARBA" id="ARBA00022692"/>
    </source>
</evidence>
<feature type="transmembrane region" description="Helical" evidence="6">
    <location>
        <begin position="7"/>
        <end position="28"/>
    </location>
</feature>
<evidence type="ECO:0000256" key="6">
    <source>
        <dbReference type="SAM" id="Phobius"/>
    </source>
</evidence>
<feature type="transmembrane region" description="Helical" evidence="6">
    <location>
        <begin position="85"/>
        <end position="106"/>
    </location>
</feature>
<dbReference type="PROSITE" id="PS50267">
    <property type="entry name" value="NA_NEUROTRAN_SYMP_3"/>
    <property type="match status" value="1"/>
</dbReference>
<evidence type="ECO:0000256" key="1">
    <source>
        <dbReference type="ARBA" id="ARBA00004141"/>
    </source>
</evidence>
<feature type="transmembrane region" description="Helical" evidence="6">
    <location>
        <begin position="258"/>
        <end position="277"/>
    </location>
</feature>
<dbReference type="CDD" id="cd10336">
    <property type="entry name" value="SLC6sbd_Tyt1-Like"/>
    <property type="match status" value="1"/>
</dbReference>
<sequence>MNKRDGFASSFGVLVAMAGSAVGLGNLWRFPYLVGNNGGAAFIFLYIPIVFLLALPIMYAEFIIGRKAQTNVYGGFKKLAPNTQWPITGILAILCCLIVLAFYSVVGGWTINYLWKSLTFNLVTTDTSTLSTLFTDTVTSSWEPLISMLVFVGLSGIILLAGIKDGIEKYSKVLMPLLFIMVIVIAIRSMTLPNAQGGIDFLFKPDFTKINANTALEALGQAFLSLSIGFGIVFTYASYVKKEVSIIKMSAYTALSDTLFAIIAGLAIMPAVFSFGLTPGQGPGLVFVTLPYVFSNLFMGEILAILFFFVLFIAAITSSISLLEVIVAFLAEEFNIPRKTSIWATVGTVVILSTLCSLSQGVLSHIQIAGCNIFDLCDKFTANFLMPTGALLIVLYAGWVMKRSDFMDEITSSGRHHILPFYLKFVYFSIRYLAPIVIAIIMARGIWINVVQ</sequence>
<feature type="transmembrane region" description="Helical" evidence="6">
    <location>
        <begin position="40"/>
        <end position="64"/>
    </location>
</feature>
<evidence type="ECO:0000256" key="4">
    <source>
        <dbReference type="ARBA" id="ARBA00022989"/>
    </source>
</evidence>
<evidence type="ECO:0000256" key="2">
    <source>
        <dbReference type="ARBA" id="ARBA00022448"/>
    </source>
</evidence>
<keyword evidence="2" id="KW-0813">Transport</keyword>
<dbReference type="InterPro" id="IPR000175">
    <property type="entry name" value="Na/ntran_symport"/>
</dbReference>
<feature type="transmembrane region" description="Helical" evidence="6">
    <location>
        <begin position="175"/>
        <end position="195"/>
    </location>
</feature>